<evidence type="ECO:0000313" key="1">
    <source>
        <dbReference type="EnsemblMetazoa" id="AFAF019470-PA"/>
    </source>
</evidence>
<dbReference type="EMBL" id="AXCN02002097">
    <property type="status" value="NOT_ANNOTATED_CDS"/>
    <property type="molecule type" value="Genomic_DNA"/>
</dbReference>
<reference evidence="1" key="2">
    <citation type="submission" date="2020-05" db="UniProtKB">
        <authorList>
            <consortium name="EnsemblMetazoa"/>
        </authorList>
    </citation>
    <scope>IDENTIFICATION</scope>
    <source>
        <strain evidence="1">FAR1</strain>
    </source>
</reference>
<proteinExistence type="predicted"/>
<dbReference type="Proteomes" id="UP000075886">
    <property type="component" value="Unassembled WGS sequence"/>
</dbReference>
<sequence length="509" mass="54476">MDESGSTDGMGVIYVSAGATPFFGVSVQGGFQTEADVAASARAVSQTVQSSQQAMGSFSEKLPLSTVMLNSTAGAVLELHGIVVSNIAMLSDAFSRAALNTTNTPTEVFAALNTAYTKAIAVLQTDANKPIQTIADYSAENGAVLIAAWNSVLLILSDISSSVDVFVSAISTFPSPITAKEVFEKLTKSQISTVVGALDALRVQVTVVTGKLQETATLLIESDTLMSSYVSALSQSFSNIDYSLVNLFTTLTVKSADFQKQFRASGPDVDNEWQAFFNKVKYFKDGIISMAVSDIESVTYELVSKHLLTIALLSPSIDERMQLLVNTATDTILSAAQNLLFITYRVLDSAMRRIPAVAVTQGKACATEFISPYVQYLSSNMAQRLTGCISSTATKAEAVLQGQIRSIEALVKDRQYYINMWNSAINGVSNTTDTYTRSLAVAKLLTKTSTHEADTLQPALASAFSYFAQLASNLEAVLNRIRLCTALQSAELSAQLITASINFNTCIDS</sequence>
<evidence type="ECO:0000313" key="2">
    <source>
        <dbReference type="Proteomes" id="UP000075886"/>
    </source>
</evidence>
<keyword evidence="2" id="KW-1185">Reference proteome</keyword>
<reference evidence="2" key="1">
    <citation type="submission" date="2014-01" db="EMBL/GenBank/DDBJ databases">
        <title>The Genome Sequence of Anopheles farauti FAR1 (V2).</title>
        <authorList>
            <consortium name="The Broad Institute Genomics Platform"/>
            <person name="Neafsey D.E."/>
            <person name="Besansky N."/>
            <person name="Howell P."/>
            <person name="Walton C."/>
            <person name="Young S.K."/>
            <person name="Zeng Q."/>
            <person name="Gargeya S."/>
            <person name="Fitzgerald M."/>
            <person name="Haas B."/>
            <person name="Abouelleil A."/>
            <person name="Allen A.W."/>
            <person name="Alvarado L."/>
            <person name="Arachchi H.M."/>
            <person name="Berlin A.M."/>
            <person name="Chapman S.B."/>
            <person name="Gainer-Dewar J."/>
            <person name="Goldberg J."/>
            <person name="Griggs A."/>
            <person name="Gujja S."/>
            <person name="Hansen M."/>
            <person name="Howarth C."/>
            <person name="Imamovic A."/>
            <person name="Ireland A."/>
            <person name="Larimer J."/>
            <person name="McCowan C."/>
            <person name="Murphy C."/>
            <person name="Pearson M."/>
            <person name="Poon T.W."/>
            <person name="Priest M."/>
            <person name="Roberts A."/>
            <person name="Saif S."/>
            <person name="Shea T."/>
            <person name="Sisk P."/>
            <person name="Sykes S."/>
            <person name="Wortman J."/>
            <person name="Nusbaum C."/>
            <person name="Birren B."/>
        </authorList>
    </citation>
    <scope>NUCLEOTIDE SEQUENCE [LARGE SCALE GENOMIC DNA]</scope>
    <source>
        <strain evidence="2">FAR1</strain>
    </source>
</reference>
<name>A0A182QYK1_9DIPT</name>
<dbReference type="AlphaFoldDB" id="A0A182QYK1"/>
<protein>
    <submittedName>
        <fullName evidence="1">Uncharacterized protein</fullName>
    </submittedName>
</protein>
<organism evidence="1 2">
    <name type="scientific">Anopheles farauti</name>
    <dbReference type="NCBI Taxonomy" id="69004"/>
    <lineage>
        <taxon>Eukaryota</taxon>
        <taxon>Metazoa</taxon>
        <taxon>Ecdysozoa</taxon>
        <taxon>Arthropoda</taxon>
        <taxon>Hexapoda</taxon>
        <taxon>Insecta</taxon>
        <taxon>Pterygota</taxon>
        <taxon>Neoptera</taxon>
        <taxon>Endopterygota</taxon>
        <taxon>Diptera</taxon>
        <taxon>Nematocera</taxon>
        <taxon>Culicoidea</taxon>
        <taxon>Culicidae</taxon>
        <taxon>Anophelinae</taxon>
        <taxon>Anopheles</taxon>
    </lineage>
</organism>
<accession>A0A182QYK1</accession>
<dbReference type="VEuPathDB" id="VectorBase:AFAF019470"/>
<dbReference type="EnsemblMetazoa" id="AFAF019470-RA">
    <property type="protein sequence ID" value="AFAF019470-PA"/>
    <property type="gene ID" value="AFAF019470"/>
</dbReference>